<dbReference type="EMBL" id="BK015870">
    <property type="protein sequence ID" value="DAD70796.1"/>
    <property type="molecule type" value="Genomic_DNA"/>
</dbReference>
<evidence type="ECO:0000313" key="1">
    <source>
        <dbReference type="EMBL" id="DAD70796.1"/>
    </source>
</evidence>
<protein>
    <submittedName>
        <fullName evidence="1">Uncharacterized protein</fullName>
    </submittedName>
</protein>
<accession>A0A8S5LL23</accession>
<reference evidence="1" key="1">
    <citation type="journal article" date="2021" name="Proc. Natl. Acad. Sci. U.S.A.">
        <title>A Catalog of Tens of Thousands of Viruses from Human Metagenomes Reveals Hidden Associations with Chronic Diseases.</title>
        <authorList>
            <person name="Tisza M.J."/>
            <person name="Buck C.B."/>
        </authorList>
    </citation>
    <scope>NUCLEOTIDE SEQUENCE</scope>
    <source>
        <strain evidence="1">CtKcB20</strain>
    </source>
</reference>
<name>A0A8S5LL23_9CAUD</name>
<sequence length="106" mass="12311">MNPFTYSADKINKMIDDNGYKLVTMTGVHNDLLKLKPIIEKLYDDKIFYLDYWQSECAWHGWDWSKDDGTMANMAKITTGITNKFLEIYAMILGGLGERCEKEDDD</sequence>
<proteinExistence type="predicted"/>
<organism evidence="1">
    <name type="scientific">Siphoviridae sp. ctKcB20</name>
    <dbReference type="NCBI Taxonomy" id="2827568"/>
    <lineage>
        <taxon>Viruses</taxon>
        <taxon>Duplodnaviria</taxon>
        <taxon>Heunggongvirae</taxon>
        <taxon>Uroviricota</taxon>
        <taxon>Caudoviricetes</taxon>
    </lineage>
</organism>